<dbReference type="Gene3D" id="1.10.1410.10">
    <property type="match status" value="1"/>
</dbReference>
<organism evidence="2">
    <name type="scientific">Cryptomonas curvata</name>
    <dbReference type="NCBI Taxonomy" id="233186"/>
    <lineage>
        <taxon>Eukaryota</taxon>
        <taxon>Cryptophyceae</taxon>
        <taxon>Cryptomonadales</taxon>
        <taxon>Cryptomonadaceae</taxon>
        <taxon>Cryptomonas</taxon>
    </lineage>
</organism>
<dbReference type="SUPFAM" id="SSF81631">
    <property type="entry name" value="PAP/OAS1 substrate-binding domain"/>
    <property type="match status" value="1"/>
</dbReference>
<dbReference type="AlphaFoldDB" id="A0A7S0LUL1"/>
<evidence type="ECO:0000256" key="1">
    <source>
        <dbReference type="SAM" id="MobiDB-lite"/>
    </source>
</evidence>
<evidence type="ECO:0008006" key="3">
    <source>
        <dbReference type="Google" id="ProtNLM"/>
    </source>
</evidence>
<sequence length="146" mass="16376">MAACLGNCSVGMLMAKLFSFFSLDFNWKDGFLSTRESAYCKPSSQNGLKMGLSKTESCNGKLCFEDWLDCSNNAARAVDEHGKGRIIQEFVRGHSMLQHLNVFSLFHEYTRTAPLIPKRRPKQLVKVPGDSARHVRQSDDDVKNSA</sequence>
<gene>
    <name evidence="2" type="ORF">CCUR1050_LOCUS783</name>
</gene>
<protein>
    <recommendedName>
        <fullName evidence="3">PAP-associated domain-containing protein</fullName>
    </recommendedName>
</protein>
<proteinExistence type="predicted"/>
<evidence type="ECO:0000313" key="2">
    <source>
        <dbReference type="EMBL" id="CAD8623108.1"/>
    </source>
</evidence>
<feature type="region of interest" description="Disordered" evidence="1">
    <location>
        <begin position="120"/>
        <end position="146"/>
    </location>
</feature>
<feature type="compositionally biased region" description="Basic and acidic residues" evidence="1">
    <location>
        <begin position="131"/>
        <end position="146"/>
    </location>
</feature>
<accession>A0A7S0LUL1</accession>
<name>A0A7S0LUL1_9CRYP</name>
<reference evidence="2" key="1">
    <citation type="submission" date="2021-01" db="EMBL/GenBank/DDBJ databases">
        <authorList>
            <person name="Corre E."/>
            <person name="Pelletier E."/>
            <person name="Niang G."/>
            <person name="Scheremetjew M."/>
            <person name="Finn R."/>
            <person name="Kale V."/>
            <person name="Holt S."/>
            <person name="Cochrane G."/>
            <person name="Meng A."/>
            <person name="Brown T."/>
            <person name="Cohen L."/>
        </authorList>
    </citation>
    <scope>NUCLEOTIDE SEQUENCE</scope>
    <source>
        <strain evidence="2">CCAP979/52</strain>
    </source>
</reference>
<dbReference type="EMBL" id="HBEZ01001325">
    <property type="protein sequence ID" value="CAD8623108.1"/>
    <property type="molecule type" value="Transcribed_RNA"/>
</dbReference>